<evidence type="ECO:0000256" key="1">
    <source>
        <dbReference type="SAM" id="Phobius"/>
    </source>
</evidence>
<proteinExistence type="predicted"/>
<keyword evidence="3" id="KW-1185">Reference proteome</keyword>
<dbReference type="Proteomes" id="UP000199170">
    <property type="component" value="Unassembled WGS sequence"/>
</dbReference>
<feature type="transmembrane region" description="Helical" evidence="1">
    <location>
        <begin position="20"/>
        <end position="38"/>
    </location>
</feature>
<keyword evidence="1" id="KW-0812">Transmembrane</keyword>
<evidence type="ECO:0000313" key="3">
    <source>
        <dbReference type="Proteomes" id="UP000199170"/>
    </source>
</evidence>
<organism evidence="2 3">
    <name type="scientific">Halobellus clavatus</name>
    <dbReference type="NCBI Taxonomy" id="660517"/>
    <lineage>
        <taxon>Archaea</taxon>
        <taxon>Methanobacteriati</taxon>
        <taxon>Methanobacteriota</taxon>
        <taxon>Stenosarchaea group</taxon>
        <taxon>Halobacteria</taxon>
        <taxon>Halobacteriales</taxon>
        <taxon>Haloferacaceae</taxon>
        <taxon>Halobellus</taxon>
    </lineage>
</organism>
<dbReference type="EMBL" id="FNPB01000007">
    <property type="protein sequence ID" value="SDY14614.1"/>
    <property type="molecule type" value="Genomic_DNA"/>
</dbReference>
<dbReference type="STRING" id="660517.SAMN04487946_10768"/>
<accession>A0A1H3HII8</accession>
<feature type="transmembrane region" description="Helical" evidence="1">
    <location>
        <begin position="43"/>
        <end position="61"/>
    </location>
</feature>
<name>A0A1H3HII8_9EURY</name>
<keyword evidence="1" id="KW-0472">Membrane</keyword>
<evidence type="ECO:0000313" key="2">
    <source>
        <dbReference type="EMBL" id="SDY14614.1"/>
    </source>
</evidence>
<protein>
    <submittedName>
        <fullName evidence="2">Uncharacterized protein</fullName>
    </submittedName>
</protein>
<keyword evidence="1" id="KW-1133">Transmembrane helix</keyword>
<reference evidence="3" key="1">
    <citation type="submission" date="2016-10" db="EMBL/GenBank/DDBJ databases">
        <authorList>
            <person name="Varghese N."/>
            <person name="Submissions S."/>
        </authorList>
    </citation>
    <scope>NUCLEOTIDE SEQUENCE [LARGE SCALE GENOMIC DNA]</scope>
    <source>
        <strain evidence="3">CGMCC 1.10118</strain>
    </source>
</reference>
<dbReference type="AlphaFoldDB" id="A0A1H3HII8"/>
<sequence length="67" mass="7487">MTHLRRLITHWIDGLSRAEYAVLTGGFVAGFLLLVGVLRRDSLIVEALAMGVSMTVFFYWFGLGDEP</sequence>
<gene>
    <name evidence="2" type="ORF">SAMN04487946_10768</name>
</gene>